<sequence>MVNPPNPPTLSPRLSLPPPVPLASSEGFAQHNQLGEPLAMMRSLEQEVVTLKNRKEVQIENGAISFKAALFVHNGASTSAALAGASNVM</sequence>
<accession>A0A2P5AND0</accession>
<protein>
    <submittedName>
        <fullName evidence="2">Uncharacterized protein</fullName>
    </submittedName>
</protein>
<gene>
    <name evidence="2" type="ORF">PanWU01x14_315510</name>
</gene>
<feature type="region of interest" description="Disordered" evidence="1">
    <location>
        <begin position="1"/>
        <end position="25"/>
    </location>
</feature>
<reference evidence="3" key="1">
    <citation type="submission" date="2016-06" db="EMBL/GenBank/DDBJ databases">
        <title>Parallel loss of symbiosis genes in relatives of nitrogen-fixing non-legume Parasponia.</title>
        <authorList>
            <person name="Van Velzen R."/>
            <person name="Holmer R."/>
            <person name="Bu F."/>
            <person name="Rutten L."/>
            <person name="Van Zeijl A."/>
            <person name="Liu W."/>
            <person name="Santuari L."/>
            <person name="Cao Q."/>
            <person name="Sharma T."/>
            <person name="Shen D."/>
            <person name="Roswanjaya Y."/>
            <person name="Wardhani T."/>
            <person name="Kalhor M.S."/>
            <person name="Jansen J."/>
            <person name="Van den Hoogen J."/>
            <person name="Gungor B."/>
            <person name="Hartog M."/>
            <person name="Hontelez J."/>
            <person name="Verver J."/>
            <person name="Yang W.-C."/>
            <person name="Schijlen E."/>
            <person name="Repin R."/>
            <person name="Schilthuizen M."/>
            <person name="Schranz E."/>
            <person name="Heidstra R."/>
            <person name="Miyata K."/>
            <person name="Fedorova E."/>
            <person name="Kohlen W."/>
            <person name="Bisseling T."/>
            <person name="Smit S."/>
            <person name="Geurts R."/>
        </authorList>
    </citation>
    <scope>NUCLEOTIDE SEQUENCE [LARGE SCALE GENOMIC DNA]</scope>
    <source>
        <strain evidence="3">cv. WU1-14</strain>
    </source>
</reference>
<proteinExistence type="predicted"/>
<name>A0A2P5AND0_PARAD</name>
<feature type="compositionally biased region" description="Pro residues" evidence="1">
    <location>
        <begin position="1"/>
        <end position="21"/>
    </location>
</feature>
<dbReference type="EMBL" id="JXTB01000507">
    <property type="protein sequence ID" value="PON38049.1"/>
    <property type="molecule type" value="Genomic_DNA"/>
</dbReference>
<evidence type="ECO:0000313" key="2">
    <source>
        <dbReference type="EMBL" id="PON38049.1"/>
    </source>
</evidence>
<keyword evidence="3" id="KW-1185">Reference proteome</keyword>
<dbReference type="AlphaFoldDB" id="A0A2P5AND0"/>
<organism evidence="2 3">
    <name type="scientific">Parasponia andersonii</name>
    <name type="common">Sponia andersonii</name>
    <dbReference type="NCBI Taxonomy" id="3476"/>
    <lineage>
        <taxon>Eukaryota</taxon>
        <taxon>Viridiplantae</taxon>
        <taxon>Streptophyta</taxon>
        <taxon>Embryophyta</taxon>
        <taxon>Tracheophyta</taxon>
        <taxon>Spermatophyta</taxon>
        <taxon>Magnoliopsida</taxon>
        <taxon>eudicotyledons</taxon>
        <taxon>Gunneridae</taxon>
        <taxon>Pentapetalae</taxon>
        <taxon>rosids</taxon>
        <taxon>fabids</taxon>
        <taxon>Rosales</taxon>
        <taxon>Cannabaceae</taxon>
        <taxon>Parasponia</taxon>
    </lineage>
</organism>
<comment type="caution">
    <text evidence="2">The sequence shown here is derived from an EMBL/GenBank/DDBJ whole genome shotgun (WGS) entry which is preliminary data.</text>
</comment>
<evidence type="ECO:0000256" key="1">
    <source>
        <dbReference type="SAM" id="MobiDB-lite"/>
    </source>
</evidence>
<dbReference type="Proteomes" id="UP000237105">
    <property type="component" value="Unassembled WGS sequence"/>
</dbReference>
<feature type="non-terminal residue" evidence="2">
    <location>
        <position position="89"/>
    </location>
</feature>
<evidence type="ECO:0000313" key="3">
    <source>
        <dbReference type="Proteomes" id="UP000237105"/>
    </source>
</evidence>